<sequence>MPNPTWPTTLPQYVLESGYSEQIQDQTIESQMDTGPAKIRRRFTKSLRKYQVSLYMTAAQAVTFESFWQSTVNGGSLPFDWVHPRTRAAATFRFRNPAPQITSVGGVNAIVSFNLEVI</sequence>
<proteinExistence type="predicted"/>
<gene>
    <name evidence="1" type="ORF">UFOVP36_73</name>
</gene>
<reference evidence="1" key="1">
    <citation type="submission" date="2020-04" db="EMBL/GenBank/DDBJ databases">
        <authorList>
            <person name="Chiriac C."/>
            <person name="Salcher M."/>
            <person name="Ghai R."/>
            <person name="Kavagutti S V."/>
        </authorList>
    </citation>
    <scope>NUCLEOTIDE SEQUENCE</scope>
</reference>
<dbReference type="EMBL" id="LR796164">
    <property type="protein sequence ID" value="CAB4122642.1"/>
    <property type="molecule type" value="Genomic_DNA"/>
</dbReference>
<protein>
    <submittedName>
        <fullName evidence="1">Uncharacterized protein</fullName>
    </submittedName>
</protein>
<accession>A0A6J5KN66</accession>
<name>A0A6J5KN66_9CAUD</name>
<organism evidence="1">
    <name type="scientific">uncultured Caudovirales phage</name>
    <dbReference type="NCBI Taxonomy" id="2100421"/>
    <lineage>
        <taxon>Viruses</taxon>
        <taxon>Duplodnaviria</taxon>
        <taxon>Heunggongvirae</taxon>
        <taxon>Uroviricota</taxon>
        <taxon>Caudoviricetes</taxon>
        <taxon>Peduoviridae</taxon>
        <taxon>Maltschvirus</taxon>
        <taxon>Maltschvirus maltsch</taxon>
    </lineage>
</organism>
<evidence type="ECO:0000313" key="1">
    <source>
        <dbReference type="EMBL" id="CAB4122642.1"/>
    </source>
</evidence>